<dbReference type="Proteomes" id="UP000250140">
    <property type="component" value="Unassembled WGS sequence"/>
</dbReference>
<keyword evidence="3" id="KW-1185">Reference proteome</keyword>
<gene>
    <name evidence="2" type="ORF">AOQ84DRAFT_361733</name>
</gene>
<feature type="chain" id="PRO_5034786590" description="Malate dehydrogenase" evidence="1">
    <location>
        <begin position="23"/>
        <end position="240"/>
    </location>
</feature>
<protein>
    <recommendedName>
        <fullName evidence="4">Malate dehydrogenase</fullName>
    </recommendedName>
</protein>
<feature type="signal peptide" evidence="1">
    <location>
        <begin position="1"/>
        <end position="22"/>
    </location>
</feature>
<dbReference type="PANTHER" id="PTHR35567">
    <property type="entry name" value="MALATE DEHYDROGENASE (AFU_ORTHOLOGUE AFUA_2G13800)"/>
    <property type="match status" value="1"/>
</dbReference>
<name>A0A8E2F630_9PEZI</name>
<proteinExistence type="predicted"/>
<evidence type="ECO:0008006" key="4">
    <source>
        <dbReference type="Google" id="ProtNLM"/>
    </source>
</evidence>
<dbReference type="InterPro" id="IPR021851">
    <property type="entry name" value="DUF3455"/>
</dbReference>
<dbReference type="OrthoDB" id="1859733at2759"/>
<dbReference type="AlphaFoldDB" id="A0A8E2F630"/>
<dbReference type="Pfam" id="PF11937">
    <property type="entry name" value="DUF3455"/>
    <property type="match status" value="1"/>
</dbReference>
<sequence>MFAKTLTVALCAISLLTLPTSASPWGKPWPKPRGDPTTLSRLVMPSSTLPPPTGLVLKFVGLGIGTQNYTCATPSSIAVPASDGALATLYDLGTRLNTDPMATWKIGSLSGLALSLSSYTNILDVYLQSQGYSRVLGKHFFTSAMVPTFSLLDVLPPPIPQVNGKKNATMAAPANSCPGQDNEGAVPWLYLTDNGGSTGGVNTVYRIETAGGQPPATCDEMDATFTVPYAAQYWIYGPAS</sequence>
<keyword evidence="1" id="KW-0732">Signal</keyword>
<dbReference type="PANTHER" id="PTHR35567:SF1">
    <property type="entry name" value="CONSERVED FUNGAL PROTEIN (AFU_ORTHOLOGUE AFUA_1G14230)"/>
    <property type="match status" value="1"/>
</dbReference>
<accession>A0A8E2F630</accession>
<evidence type="ECO:0000313" key="2">
    <source>
        <dbReference type="EMBL" id="OCL11230.1"/>
    </source>
</evidence>
<dbReference type="EMBL" id="KV749094">
    <property type="protein sequence ID" value="OCL11230.1"/>
    <property type="molecule type" value="Genomic_DNA"/>
</dbReference>
<evidence type="ECO:0000313" key="3">
    <source>
        <dbReference type="Proteomes" id="UP000250140"/>
    </source>
</evidence>
<evidence type="ECO:0000256" key="1">
    <source>
        <dbReference type="SAM" id="SignalP"/>
    </source>
</evidence>
<organism evidence="2 3">
    <name type="scientific">Glonium stellatum</name>
    <dbReference type="NCBI Taxonomy" id="574774"/>
    <lineage>
        <taxon>Eukaryota</taxon>
        <taxon>Fungi</taxon>
        <taxon>Dikarya</taxon>
        <taxon>Ascomycota</taxon>
        <taxon>Pezizomycotina</taxon>
        <taxon>Dothideomycetes</taxon>
        <taxon>Pleosporomycetidae</taxon>
        <taxon>Gloniales</taxon>
        <taxon>Gloniaceae</taxon>
        <taxon>Glonium</taxon>
    </lineage>
</organism>
<reference evidence="2 3" key="1">
    <citation type="journal article" date="2016" name="Nat. Commun.">
        <title>Ectomycorrhizal ecology is imprinted in the genome of the dominant symbiotic fungus Cenococcum geophilum.</title>
        <authorList>
            <consortium name="DOE Joint Genome Institute"/>
            <person name="Peter M."/>
            <person name="Kohler A."/>
            <person name="Ohm R.A."/>
            <person name="Kuo A."/>
            <person name="Krutzmann J."/>
            <person name="Morin E."/>
            <person name="Arend M."/>
            <person name="Barry K.W."/>
            <person name="Binder M."/>
            <person name="Choi C."/>
            <person name="Clum A."/>
            <person name="Copeland A."/>
            <person name="Grisel N."/>
            <person name="Haridas S."/>
            <person name="Kipfer T."/>
            <person name="LaButti K."/>
            <person name="Lindquist E."/>
            <person name="Lipzen A."/>
            <person name="Maire R."/>
            <person name="Meier B."/>
            <person name="Mihaltcheva S."/>
            <person name="Molinier V."/>
            <person name="Murat C."/>
            <person name="Poggeler S."/>
            <person name="Quandt C.A."/>
            <person name="Sperisen C."/>
            <person name="Tritt A."/>
            <person name="Tisserant E."/>
            <person name="Crous P.W."/>
            <person name="Henrissat B."/>
            <person name="Nehls U."/>
            <person name="Egli S."/>
            <person name="Spatafora J.W."/>
            <person name="Grigoriev I.V."/>
            <person name="Martin F.M."/>
        </authorList>
    </citation>
    <scope>NUCLEOTIDE SEQUENCE [LARGE SCALE GENOMIC DNA]</scope>
    <source>
        <strain evidence="2 3">CBS 207.34</strain>
    </source>
</reference>